<reference evidence="2" key="1">
    <citation type="journal article" date="2023" name="PLoS Negl. Trop. Dis.">
        <title>A genome sequence for Biomphalaria pfeifferi, the major vector snail for the human-infecting parasite Schistosoma mansoni.</title>
        <authorList>
            <person name="Bu L."/>
            <person name="Lu L."/>
            <person name="Laidemitt M.R."/>
            <person name="Zhang S.M."/>
            <person name="Mutuku M."/>
            <person name="Mkoji G."/>
            <person name="Steinauer M."/>
            <person name="Loker E.S."/>
        </authorList>
    </citation>
    <scope>NUCLEOTIDE SEQUENCE</scope>
    <source>
        <strain evidence="2">KasaAsao</strain>
    </source>
</reference>
<gene>
    <name evidence="2" type="ORF">Bpfe_005801</name>
</gene>
<name>A0AAD8FH05_BIOPF</name>
<dbReference type="InterPro" id="IPR036719">
    <property type="entry name" value="Neuro-gated_channel_TM_sf"/>
</dbReference>
<dbReference type="InterPro" id="IPR038050">
    <property type="entry name" value="Neuro_actylchol_rec"/>
</dbReference>
<feature type="non-terminal residue" evidence="2">
    <location>
        <position position="56"/>
    </location>
</feature>
<accession>A0AAD8FH05</accession>
<evidence type="ECO:0000313" key="2">
    <source>
        <dbReference type="EMBL" id="KAK0064712.1"/>
    </source>
</evidence>
<feature type="non-terminal residue" evidence="2">
    <location>
        <position position="1"/>
    </location>
</feature>
<keyword evidence="1" id="KW-0472">Membrane</keyword>
<organism evidence="2 3">
    <name type="scientific">Biomphalaria pfeifferi</name>
    <name type="common">Bloodfluke planorb</name>
    <name type="synonym">Freshwater snail</name>
    <dbReference type="NCBI Taxonomy" id="112525"/>
    <lineage>
        <taxon>Eukaryota</taxon>
        <taxon>Metazoa</taxon>
        <taxon>Spiralia</taxon>
        <taxon>Lophotrochozoa</taxon>
        <taxon>Mollusca</taxon>
        <taxon>Gastropoda</taxon>
        <taxon>Heterobranchia</taxon>
        <taxon>Euthyneura</taxon>
        <taxon>Panpulmonata</taxon>
        <taxon>Hygrophila</taxon>
        <taxon>Lymnaeoidea</taxon>
        <taxon>Planorbidae</taxon>
        <taxon>Biomphalaria</taxon>
    </lineage>
</organism>
<feature type="transmembrane region" description="Helical" evidence="1">
    <location>
        <begin position="29"/>
        <end position="52"/>
    </location>
</feature>
<dbReference type="GO" id="GO:0006811">
    <property type="term" value="P:monoatomic ion transport"/>
    <property type="evidence" value="ECO:0007669"/>
    <property type="project" value="InterPro"/>
</dbReference>
<evidence type="ECO:0000313" key="3">
    <source>
        <dbReference type="Proteomes" id="UP001233172"/>
    </source>
</evidence>
<dbReference type="SUPFAM" id="SSF90112">
    <property type="entry name" value="Neurotransmitter-gated ion-channel transmembrane pore"/>
    <property type="match status" value="1"/>
</dbReference>
<dbReference type="Proteomes" id="UP001233172">
    <property type="component" value="Unassembled WGS sequence"/>
</dbReference>
<keyword evidence="2" id="KW-0675">Receptor</keyword>
<sequence length="56" mass="6244">ITVLLALSVFMSIISGMLPRSSTLPRVTIYLFILLAISVLTVVDSIIIVYIYNKEE</sequence>
<dbReference type="Gene3D" id="1.20.58.390">
    <property type="entry name" value="Neurotransmitter-gated ion-channel transmembrane domain"/>
    <property type="match status" value="1"/>
</dbReference>
<keyword evidence="1" id="KW-0812">Transmembrane</keyword>
<protein>
    <submittedName>
        <fullName evidence="2">Neuronal acetylcholine receptor subunit alpha-6</fullName>
    </submittedName>
</protein>
<keyword evidence="1" id="KW-1133">Transmembrane helix</keyword>
<proteinExistence type="predicted"/>
<evidence type="ECO:0000256" key="1">
    <source>
        <dbReference type="SAM" id="Phobius"/>
    </source>
</evidence>
<keyword evidence="3" id="KW-1185">Reference proteome</keyword>
<dbReference type="EMBL" id="JASAOG010000016">
    <property type="protein sequence ID" value="KAK0064712.1"/>
    <property type="molecule type" value="Genomic_DNA"/>
</dbReference>
<comment type="caution">
    <text evidence="2">The sequence shown here is derived from an EMBL/GenBank/DDBJ whole genome shotgun (WGS) entry which is preliminary data.</text>
</comment>
<dbReference type="GO" id="GO:0016020">
    <property type="term" value="C:membrane"/>
    <property type="evidence" value="ECO:0007669"/>
    <property type="project" value="InterPro"/>
</dbReference>
<reference evidence="2" key="2">
    <citation type="submission" date="2023-04" db="EMBL/GenBank/DDBJ databases">
        <authorList>
            <person name="Bu L."/>
            <person name="Lu L."/>
            <person name="Laidemitt M.R."/>
            <person name="Zhang S.M."/>
            <person name="Mutuku M."/>
            <person name="Mkoji G."/>
            <person name="Steinauer M."/>
            <person name="Loker E.S."/>
        </authorList>
    </citation>
    <scope>NUCLEOTIDE SEQUENCE</scope>
    <source>
        <strain evidence="2">KasaAsao</strain>
        <tissue evidence="2">Whole Snail</tissue>
    </source>
</reference>
<dbReference type="AlphaFoldDB" id="A0AAD8FH05"/>